<protein>
    <submittedName>
        <fullName evidence="2">Uncharacterized protein</fullName>
    </submittedName>
</protein>
<organism evidence="2">
    <name type="scientific">marine metagenome</name>
    <dbReference type="NCBI Taxonomy" id="408172"/>
    <lineage>
        <taxon>unclassified sequences</taxon>
        <taxon>metagenomes</taxon>
        <taxon>ecological metagenomes</taxon>
    </lineage>
</organism>
<accession>A0A382ARS7</accession>
<dbReference type="AlphaFoldDB" id="A0A382ARS7"/>
<proteinExistence type="predicted"/>
<keyword evidence="1" id="KW-0812">Transmembrane</keyword>
<reference evidence="2" key="1">
    <citation type="submission" date="2018-05" db="EMBL/GenBank/DDBJ databases">
        <authorList>
            <person name="Lanie J.A."/>
            <person name="Ng W.-L."/>
            <person name="Kazmierczak K.M."/>
            <person name="Andrzejewski T.M."/>
            <person name="Davidsen T.M."/>
            <person name="Wayne K.J."/>
            <person name="Tettelin H."/>
            <person name="Glass J.I."/>
            <person name="Rusch D."/>
            <person name="Podicherti R."/>
            <person name="Tsui H.-C.T."/>
            <person name="Winkler M.E."/>
        </authorList>
    </citation>
    <scope>NUCLEOTIDE SEQUENCE</scope>
</reference>
<name>A0A382ARS7_9ZZZZ</name>
<feature type="transmembrane region" description="Helical" evidence="1">
    <location>
        <begin position="42"/>
        <end position="66"/>
    </location>
</feature>
<gene>
    <name evidence="2" type="ORF">METZ01_LOCUS157060</name>
</gene>
<evidence type="ECO:0000313" key="2">
    <source>
        <dbReference type="EMBL" id="SVB04206.1"/>
    </source>
</evidence>
<evidence type="ECO:0000256" key="1">
    <source>
        <dbReference type="SAM" id="Phobius"/>
    </source>
</evidence>
<dbReference type="EMBL" id="UINC01026550">
    <property type="protein sequence ID" value="SVB04206.1"/>
    <property type="molecule type" value="Genomic_DNA"/>
</dbReference>
<sequence length="69" mass="7666">MSGLEFLLQKHIIIALAIAGASLVTLGAYLKKNDILTRSKVVVLLIRIGYFFTWISVFIFILSGFLGNH</sequence>
<feature type="transmembrane region" description="Helical" evidence="1">
    <location>
        <begin position="12"/>
        <end position="30"/>
    </location>
</feature>
<keyword evidence="1" id="KW-0472">Membrane</keyword>
<keyword evidence="1" id="KW-1133">Transmembrane helix</keyword>